<dbReference type="OrthoDB" id="6286301at2759"/>
<dbReference type="InParanoid" id="A0A1S3I4J9"/>
<feature type="region of interest" description="Disordered" evidence="1">
    <location>
        <begin position="44"/>
        <end position="70"/>
    </location>
</feature>
<feature type="compositionally biased region" description="Polar residues" evidence="1">
    <location>
        <begin position="44"/>
        <end position="56"/>
    </location>
</feature>
<evidence type="ECO:0000313" key="2">
    <source>
        <dbReference type="Proteomes" id="UP000085678"/>
    </source>
</evidence>
<protein>
    <submittedName>
        <fullName evidence="3">Uncharacterized protein LOC106160921</fullName>
    </submittedName>
</protein>
<dbReference type="KEGG" id="lak:106160921"/>
<evidence type="ECO:0000313" key="3">
    <source>
        <dbReference type="RefSeq" id="XP_013393148.1"/>
    </source>
</evidence>
<dbReference type="AlphaFoldDB" id="A0A1S3I4J9"/>
<dbReference type="Proteomes" id="UP000085678">
    <property type="component" value="Unplaced"/>
</dbReference>
<proteinExistence type="predicted"/>
<organism evidence="2 3">
    <name type="scientific">Lingula anatina</name>
    <name type="common">Brachiopod</name>
    <name type="synonym">Lingula unguis</name>
    <dbReference type="NCBI Taxonomy" id="7574"/>
    <lineage>
        <taxon>Eukaryota</taxon>
        <taxon>Metazoa</taxon>
        <taxon>Spiralia</taxon>
        <taxon>Lophotrochozoa</taxon>
        <taxon>Brachiopoda</taxon>
        <taxon>Linguliformea</taxon>
        <taxon>Lingulata</taxon>
        <taxon>Lingulida</taxon>
        <taxon>Linguloidea</taxon>
        <taxon>Lingulidae</taxon>
        <taxon>Lingula</taxon>
    </lineage>
</organism>
<sequence length="389" mass="44251">MADTGAIFLAKNLLEEKVLLRRPPSGSRAGKACTSAYARELSSTTKSSKLFQTNHSLPPRPATKDGKQTSDIKNMHTGMKKRIQSAHPKLESSQGHSAYYDTGQDNIDDRLKPNVYSLSEHKKVFGSNSDLITEAKGERCPYKLETSPREFLPGVLHKPCARQLPSSLKPLAPWLTPEIPPRLIGMSPRDGLIFLPGFPNDYEDLPTVPPVQNPEDDLPYKSKVKEPEPWAPKRYRYYRNPTPVLEDWMCKHAGQRQVKVFAKDGTLLHERFEGKRTADVVRKEIQELEDLMRGIGSEGGTSIVVQYQAEITKLKEMVDDTLARVIHRDTETEPEPTDYCGLRKFYKHHDAVMDQIKKQHELCVQELAELESDMEMEDEKRYFSKSVMS</sequence>
<reference evidence="3" key="1">
    <citation type="submission" date="2025-08" db="UniProtKB">
        <authorList>
            <consortium name="RefSeq"/>
        </authorList>
    </citation>
    <scope>IDENTIFICATION</scope>
    <source>
        <tissue evidence="3">Gonads</tissue>
    </source>
</reference>
<accession>A0A1S3I4J9</accession>
<name>A0A1S3I4J9_LINAN</name>
<evidence type="ECO:0000256" key="1">
    <source>
        <dbReference type="SAM" id="MobiDB-lite"/>
    </source>
</evidence>
<dbReference type="GeneID" id="106160921"/>
<dbReference type="RefSeq" id="XP_013393148.1">
    <property type="nucleotide sequence ID" value="XM_013537694.1"/>
</dbReference>
<keyword evidence="2" id="KW-1185">Reference proteome</keyword>
<gene>
    <name evidence="3" type="primary">LOC106160921</name>
</gene>